<dbReference type="EMBL" id="JH594606">
    <property type="protein sequence ID" value="EHQ01481.1"/>
    <property type="molecule type" value="Genomic_DNA"/>
</dbReference>
<proteinExistence type="predicted"/>
<sequence length="57" mass="6769">MMIFRSFWDVRLQSIIPIKTSNKSILMKKIILFFMAISFFVILLAQETNTFIFNHIA</sequence>
<accession>H2BSV1</accession>
<protein>
    <submittedName>
        <fullName evidence="1">Uncharacterized protein</fullName>
    </submittedName>
</protein>
<keyword evidence="2" id="KW-1185">Reference proteome</keyword>
<dbReference type="Proteomes" id="UP000003844">
    <property type="component" value="Unassembled WGS sequence"/>
</dbReference>
<dbReference type="AlphaFoldDB" id="H2BSV1"/>
<gene>
    <name evidence="1" type="ORF">Gilli_0779</name>
</gene>
<evidence type="ECO:0000313" key="2">
    <source>
        <dbReference type="Proteomes" id="UP000003844"/>
    </source>
</evidence>
<organism evidence="1 2">
    <name type="scientific">Gillisia limnaea (strain DSM 15749 / LMG 21470 / R-8282)</name>
    <dbReference type="NCBI Taxonomy" id="865937"/>
    <lineage>
        <taxon>Bacteria</taxon>
        <taxon>Pseudomonadati</taxon>
        <taxon>Bacteroidota</taxon>
        <taxon>Flavobacteriia</taxon>
        <taxon>Flavobacteriales</taxon>
        <taxon>Flavobacteriaceae</taxon>
        <taxon>Gillisia</taxon>
    </lineage>
</organism>
<dbReference type="HOGENOM" id="CLU_2990287_0_0_10"/>
<name>H2BSV1_GILLR</name>
<evidence type="ECO:0000313" key="1">
    <source>
        <dbReference type="EMBL" id="EHQ01481.1"/>
    </source>
</evidence>
<reference evidence="2" key="1">
    <citation type="journal article" date="2012" name="Stand. Genomic Sci.">
        <title>Genome sequence of the Antarctic rhodopsins-containing flavobacterium Gillisia limnaea type strain (R-8282(T)).</title>
        <authorList>
            <person name="Riedel T."/>
            <person name="Held B."/>
            <person name="Nolan M."/>
            <person name="Lucas S."/>
            <person name="Lapidus A."/>
            <person name="Tice H."/>
            <person name="Del Rio T.G."/>
            <person name="Cheng J.F."/>
            <person name="Han C."/>
            <person name="Tapia R."/>
            <person name="Goodwin L.A."/>
            <person name="Pitluck S."/>
            <person name="Liolios K."/>
            <person name="Mavromatis K."/>
            <person name="Pagani I."/>
            <person name="Ivanova N."/>
            <person name="Mikhailova N."/>
            <person name="Pati A."/>
            <person name="Chen A."/>
            <person name="Palaniappan K."/>
            <person name="Land M."/>
            <person name="Rohde M."/>
            <person name="Tindall B.J."/>
            <person name="Detter J.C."/>
            <person name="Goker M."/>
            <person name="Bristow J."/>
            <person name="Eisen J.A."/>
            <person name="Markowitz V."/>
            <person name="Hugenholtz P."/>
            <person name="Kyrpides N.C."/>
            <person name="Klenk H.P."/>
            <person name="Woyke T."/>
        </authorList>
    </citation>
    <scope>NUCLEOTIDE SEQUENCE [LARGE SCALE GENOMIC DNA]</scope>
    <source>
        <strain evidence="2">DSM 15749 / LMG 21470 / R-8282</strain>
    </source>
</reference>